<accession>A0A8J4CUU2</accession>
<dbReference type="PANTHER" id="PTHR44675">
    <property type="entry name" value="PAK1 INTERACTING PROTEIN 1"/>
    <property type="match status" value="1"/>
</dbReference>
<dbReference type="PANTHER" id="PTHR44675:SF1">
    <property type="entry name" value="P21-ACTIVATED PROTEIN KINASE-INTERACTING PROTEIN 1"/>
    <property type="match status" value="1"/>
</dbReference>
<dbReference type="Proteomes" id="UP000747110">
    <property type="component" value="Unassembled WGS sequence"/>
</dbReference>
<evidence type="ECO:0000313" key="6">
    <source>
        <dbReference type="EMBL" id="GIL89378.1"/>
    </source>
</evidence>
<evidence type="ECO:0000256" key="5">
    <source>
        <dbReference type="SAM" id="MobiDB-lite"/>
    </source>
</evidence>
<dbReference type="InterPro" id="IPR001680">
    <property type="entry name" value="WD40_rpt"/>
</dbReference>
<reference evidence="6" key="1">
    <citation type="journal article" date="2021" name="Proc. Natl. Acad. Sci. U.S.A.">
        <title>Three genomes in the algal genus Volvox reveal the fate of a haploid sex-determining region after a transition to homothallism.</title>
        <authorList>
            <person name="Yamamoto K."/>
            <person name="Hamaji T."/>
            <person name="Kawai-Toyooka H."/>
            <person name="Matsuzaki R."/>
            <person name="Takahashi F."/>
            <person name="Nishimura Y."/>
            <person name="Kawachi M."/>
            <person name="Noguchi H."/>
            <person name="Minakuchi Y."/>
            <person name="Umen J.G."/>
            <person name="Toyoda A."/>
            <person name="Nozaki H."/>
        </authorList>
    </citation>
    <scope>NUCLEOTIDE SEQUENCE</scope>
    <source>
        <strain evidence="6">NIES-3786</strain>
    </source>
</reference>
<dbReference type="GO" id="GO:0042254">
    <property type="term" value="P:ribosome biogenesis"/>
    <property type="evidence" value="ECO:0007669"/>
    <property type="project" value="UniProtKB-KW"/>
</dbReference>
<dbReference type="OrthoDB" id="194775at2759"/>
<dbReference type="Gene3D" id="2.130.10.10">
    <property type="entry name" value="YVTN repeat-like/Quinoprotein amine dehydrogenase"/>
    <property type="match status" value="2"/>
</dbReference>
<feature type="repeat" description="WD" evidence="4">
    <location>
        <begin position="58"/>
        <end position="99"/>
    </location>
</feature>
<proteinExistence type="predicted"/>
<feature type="repeat" description="WD" evidence="4">
    <location>
        <begin position="180"/>
        <end position="219"/>
    </location>
</feature>
<protein>
    <submittedName>
        <fullName evidence="6">Uncharacterized protein</fullName>
    </submittedName>
</protein>
<keyword evidence="3" id="KW-0677">Repeat</keyword>
<dbReference type="Pfam" id="PF00400">
    <property type="entry name" value="WD40"/>
    <property type="match status" value="3"/>
</dbReference>
<dbReference type="SUPFAM" id="SSF50978">
    <property type="entry name" value="WD40 repeat-like"/>
    <property type="match status" value="1"/>
</dbReference>
<dbReference type="InterPro" id="IPR051959">
    <property type="entry name" value="PAK1-Kinase_Regulator"/>
</dbReference>
<dbReference type="SMART" id="SM00320">
    <property type="entry name" value="WD40"/>
    <property type="match status" value="4"/>
</dbReference>
<dbReference type="PROSITE" id="PS50294">
    <property type="entry name" value="WD_REPEATS_REGION"/>
    <property type="match status" value="2"/>
</dbReference>
<sequence>MKAERDLGILLNPCDGAVPCLEFFTPESRSLPSHMLSGSADGAINIWRCKDWEHLKVMRGHKASINSLAVHQSGRVALSVARDKTIRMWNLSKGRTSYTAPLESEADWVGFLKSGEAYSLISGSRITVHSTSGALLAACSVPRRILCCAAQDDSLMLLGLEDGSVRVWDVRTSGVVGGWERAHTSRVRAMAIMQAGSGKLPSYLATASSDGTIKLWDTRRLGSPDGAASEAAPAVCTAQVSTDARLTCMVAVDPDADAPPRGMKPATKAPAVGAAPPAKRQKTDDKSRDASSGRKEEGPRAAIVAKDQRQHRLQ</sequence>
<evidence type="ECO:0000256" key="1">
    <source>
        <dbReference type="ARBA" id="ARBA00022517"/>
    </source>
</evidence>
<dbReference type="InterPro" id="IPR036322">
    <property type="entry name" value="WD40_repeat_dom_sf"/>
</dbReference>
<keyword evidence="7" id="KW-1185">Reference proteome</keyword>
<dbReference type="PROSITE" id="PS00678">
    <property type="entry name" value="WD_REPEATS_1"/>
    <property type="match status" value="2"/>
</dbReference>
<keyword evidence="2 4" id="KW-0853">WD repeat</keyword>
<name>A0A8J4CUU2_9CHLO</name>
<evidence type="ECO:0000256" key="3">
    <source>
        <dbReference type="ARBA" id="ARBA00022737"/>
    </source>
</evidence>
<evidence type="ECO:0000256" key="2">
    <source>
        <dbReference type="ARBA" id="ARBA00022574"/>
    </source>
</evidence>
<keyword evidence="1" id="KW-0690">Ribosome biogenesis</keyword>
<dbReference type="PROSITE" id="PS50082">
    <property type="entry name" value="WD_REPEATS_2"/>
    <property type="match status" value="2"/>
</dbReference>
<dbReference type="EMBL" id="BNCP01000050">
    <property type="protein sequence ID" value="GIL89378.1"/>
    <property type="molecule type" value="Genomic_DNA"/>
</dbReference>
<feature type="compositionally biased region" description="Low complexity" evidence="5">
    <location>
        <begin position="264"/>
        <end position="278"/>
    </location>
</feature>
<comment type="caution">
    <text evidence="6">The sequence shown here is derived from an EMBL/GenBank/DDBJ whole genome shotgun (WGS) entry which is preliminary data.</text>
</comment>
<dbReference type="InterPro" id="IPR015943">
    <property type="entry name" value="WD40/YVTN_repeat-like_dom_sf"/>
</dbReference>
<dbReference type="PRINTS" id="PR00320">
    <property type="entry name" value="GPROTEINBRPT"/>
</dbReference>
<dbReference type="InterPro" id="IPR019775">
    <property type="entry name" value="WD40_repeat_CS"/>
</dbReference>
<gene>
    <name evidence="6" type="ORF">Vretifemale_17193</name>
</gene>
<dbReference type="InterPro" id="IPR020472">
    <property type="entry name" value="WD40_PAC1"/>
</dbReference>
<dbReference type="AlphaFoldDB" id="A0A8J4CUU2"/>
<evidence type="ECO:0000313" key="7">
    <source>
        <dbReference type="Proteomes" id="UP000747110"/>
    </source>
</evidence>
<organism evidence="6 7">
    <name type="scientific">Volvox reticuliferus</name>
    <dbReference type="NCBI Taxonomy" id="1737510"/>
    <lineage>
        <taxon>Eukaryota</taxon>
        <taxon>Viridiplantae</taxon>
        <taxon>Chlorophyta</taxon>
        <taxon>core chlorophytes</taxon>
        <taxon>Chlorophyceae</taxon>
        <taxon>CS clade</taxon>
        <taxon>Chlamydomonadales</taxon>
        <taxon>Volvocaceae</taxon>
        <taxon>Volvox</taxon>
    </lineage>
</organism>
<evidence type="ECO:0000256" key="4">
    <source>
        <dbReference type="PROSITE-ProRule" id="PRU00221"/>
    </source>
</evidence>
<feature type="compositionally biased region" description="Basic and acidic residues" evidence="5">
    <location>
        <begin position="281"/>
        <end position="299"/>
    </location>
</feature>
<feature type="region of interest" description="Disordered" evidence="5">
    <location>
        <begin position="255"/>
        <end position="314"/>
    </location>
</feature>